<organism evidence="1">
    <name type="scientific">Solanum lycopersicum</name>
    <name type="common">Tomato</name>
    <name type="synonym">Lycopersicon esculentum</name>
    <dbReference type="NCBI Taxonomy" id="4081"/>
    <lineage>
        <taxon>Eukaryota</taxon>
        <taxon>Viridiplantae</taxon>
        <taxon>Streptophyta</taxon>
        <taxon>Embryophyta</taxon>
        <taxon>Tracheophyta</taxon>
        <taxon>Spermatophyta</taxon>
        <taxon>Magnoliopsida</taxon>
        <taxon>eudicotyledons</taxon>
        <taxon>Gunneridae</taxon>
        <taxon>Pentapetalae</taxon>
        <taxon>asterids</taxon>
        <taxon>lamiids</taxon>
        <taxon>Solanales</taxon>
        <taxon>Solanaceae</taxon>
        <taxon>Solanoideae</taxon>
        <taxon>Solaneae</taxon>
        <taxon>Solanum</taxon>
        <taxon>Solanum subgen. Lycopersicon</taxon>
    </lineage>
</organism>
<dbReference type="EnsemblPlants" id="Solyc03g046250.1.1">
    <property type="protein sequence ID" value="Solyc03g046250.1.1.1"/>
    <property type="gene ID" value="Solyc03g046250.1"/>
</dbReference>
<sequence length="88" mass="9996">MLGYHQSSPATFQLAFSDFRHFCYTDKDILVDSREGPLYSQQLLPPMKHLMSSMAALSLDSLVSHLKYVSNEGFEYINNLSISGNYEV</sequence>
<accession>A0A3Q7FH80</accession>
<keyword evidence="2" id="KW-1185">Reference proteome</keyword>
<evidence type="ECO:0000313" key="2">
    <source>
        <dbReference type="Proteomes" id="UP000004994"/>
    </source>
</evidence>
<protein>
    <submittedName>
        <fullName evidence="1">Uncharacterized protein</fullName>
    </submittedName>
</protein>
<evidence type="ECO:0000313" key="1">
    <source>
        <dbReference type="EnsemblPlants" id="Solyc03g046250.1.1.1"/>
    </source>
</evidence>
<name>A0A3Q7FH80_SOLLC</name>
<dbReference type="PaxDb" id="4081-Solyc03g046250.1.1"/>
<dbReference type="InParanoid" id="A0A3Q7FH80"/>
<reference evidence="1" key="2">
    <citation type="submission" date="2019-01" db="UniProtKB">
        <authorList>
            <consortium name="EnsemblPlants"/>
        </authorList>
    </citation>
    <scope>IDENTIFICATION</scope>
    <source>
        <strain evidence="1">cv. Heinz 1706</strain>
    </source>
</reference>
<reference evidence="1" key="1">
    <citation type="journal article" date="2012" name="Nature">
        <title>The tomato genome sequence provides insights into fleshy fruit evolution.</title>
        <authorList>
            <consortium name="Tomato Genome Consortium"/>
        </authorList>
    </citation>
    <scope>NUCLEOTIDE SEQUENCE [LARGE SCALE GENOMIC DNA]</scope>
    <source>
        <strain evidence="1">cv. Heinz 1706</strain>
    </source>
</reference>
<dbReference type="Gramene" id="Solyc03g046250.1.1">
    <property type="protein sequence ID" value="Solyc03g046250.1.1.1"/>
    <property type="gene ID" value="Solyc03g046250.1"/>
</dbReference>
<dbReference type="Proteomes" id="UP000004994">
    <property type="component" value="Chromosome 3"/>
</dbReference>
<dbReference type="AlphaFoldDB" id="A0A3Q7FH80"/>
<proteinExistence type="predicted"/>